<evidence type="ECO:0000313" key="1">
    <source>
        <dbReference type="EMBL" id="BAB52820.1"/>
    </source>
</evidence>
<dbReference type="KEGG" id="mlo:mlr6550"/>
<accession>Q988X7</accession>
<dbReference type="NCBIfam" id="TIGR02241">
    <property type="entry name" value="conserved hypothetical phage tail region protein"/>
    <property type="match status" value="1"/>
</dbReference>
<dbReference type="InterPro" id="IPR010667">
    <property type="entry name" value="Phage_T4_Gp19"/>
</dbReference>
<proteinExistence type="predicted"/>
<dbReference type="InterPro" id="IPR011747">
    <property type="entry name" value="CHP02241"/>
</dbReference>
<dbReference type="PANTHER" id="PTHR38009">
    <property type="entry name" value="CONSERVED HYPOTHETICAL PHAGE TAIL PROTEIN"/>
    <property type="match status" value="1"/>
</dbReference>
<dbReference type="PANTHER" id="PTHR38009:SF1">
    <property type="entry name" value="CONSERVED HYPOTHETICAL PHAGE TAIL PROTEIN"/>
    <property type="match status" value="1"/>
</dbReference>
<organism evidence="1 2">
    <name type="scientific">Mesorhizobium japonicum (strain LMG 29417 / CECT 9101 / MAFF 303099)</name>
    <name type="common">Mesorhizobium loti (strain MAFF 303099)</name>
    <dbReference type="NCBI Taxonomy" id="266835"/>
    <lineage>
        <taxon>Bacteria</taxon>
        <taxon>Pseudomonadati</taxon>
        <taxon>Pseudomonadota</taxon>
        <taxon>Alphaproteobacteria</taxon>
        <taxon>Hyphomicrobiales</taxon>
        <taxon>Phyllobacteriaceae</taxon>
        <taxon>Mesorhizobium</taxon>
    </lineage>
</organism>
<dbReference type="HOGENOM" id="CLU_101335_2_0_5"/>
<sequence length="149" mass="16738">MAPRIDPIRNFRFLLEIDNVTRAGFSEVAIAETTIEAVDYREGTDPPHMRKLSGLTKYGSITLKAGMTTDANSLELFKWHNDVSVGLISERRRNIAISVRDESGKTEQARFVISEAWPIKYDPSDLSGKGNEVMIELLELANEGIERVK</sequence>
<dbReference type="AlphaFoldDB" id="Q988X7"/>
<dbReference type="EMBL" id="BA000012">
    <property type="protein sequence ID" value="BAB52820.1"/>
    <property type="molecule type" value="Genomic_DNA"/>
</dbReference>
<name>Q988X7_RHILO</name>
<dbReference type="eggNOG" id="ENOG502Z7JZ">
    <property type="taxonomic scope" value="Bacteria"/>
</dbReference>
<dbReference type="Proteomes" id="UP000000552">
    <property type="component" value="Chromosome"/>
</dbReference>
<dbReference type="GO" id="GO:0005198">
    <property type="term" value="F:structural molecule activity"/>
    <property type="evidence" value="ECO:0007669"/>
    <property type="project" value="InterPro"/>
</dbReference>
<gene>
    <name evidence="1" type="ordered locus">mlr6550</name>
</gene>
<reference evidence="1 2" key="1">
    <citation type="journal article" date="2000" name="DNA Res.">
        <title>Complete genome structure of the nitrogen-fixing symbiotic bacterium Mesorhizobium loti.</title>
        <authorList>
            <person name="Kaneko T."/>
            <person name="Nakamura Y."/>
            <person name="Sato S."/>
            <person name="Asamizu E."/>
            <person name="Kato T."/>
            <person name="Sasamoto S."/>
            <person name="Watanabe A."/>
            <person name="Idesawa K."/>
            <person name="Ishikawa A."/>
            <person name="Kawashima K."/>
            <person name="Kimura T."/>
            <person name="Kishida Y."/>
            <person name="Kiyokawa C."/>
            <person name="Kohara M."/>
            <person name="Matsumoto M."/>
            <person name="Matsuno A."/>
            <person name="Mochizuki Y."/>
            <person name="Nakayama S."/>
            <person name="Nakazaki N."/>
            <person name="Shimpo S."/>
            <person name="Sugimoto M."/>
            <person name="Takeuchi C."/>
            <person name="Yamada M."/>
            <person name="Tabata S."/>
        </authorList>
    </citation>
    <scope>NUCLEOTIDE SEQUENCE [LARGE SCALE GENOMIC DNA]</scope>
    <source>
        <strain evidence="2">LMG 29417 / CECT 9101 / MAFF 303099</strain>
    </source>
</reference>
<dbReference type="Pfam" id="PF06841">
    <property type="entry name" value="Phage_T4_gp19"/>
    <property type="match status" value="1"/>
</dbReference>
<dbReference type="RefSeq" id="WP_010914133.1">
    <property type="nucleotide sequence ID" value="NC_002678.2"/>
</dbReference>
<protein>
    <submittedName>
        <fullName evidence="1">Mlr6550 protein</fullName>
    </submittedName>
</protein>
<evidence type="ECO:0000313" key="2">
    <source>
        <dbReference type="Proteomes" id="UP000000552"/>
    </source>
</evidence>
<dbReference type="PATRIC" id="fig|266835.9.peg.5199"/>